<dbReference type="VEuPathDB" id="FungiDB:HMPREF1120_00615"/>
<dbReference type="STRING" id="858893.H6BNY3"/>
<feature type="active site" description="Charge relay system" evidence="4">
    <location>
        <position position="345"/>
    </location>
</feature>
<evidence type="ECO:0000256" key="5">
    <source>
        <dbReference type="RuleBase" id="RU361235"/>
    </source>
</evidence>
<dbReference type="InterPro" id="IPR029058">
    <property type="entry name" value="AB_hydrolase_fold"/>
</dbReference>
<dbReference type="PRINTS" id="PR00878">
    <property type="entry name" value="CHOLNESTRASE"/>
</dbReference>
<keyword evidence="5" id="KW-0732">Signal</keyword>
<dbReference type="AlphaFoldDB" id="H6BNY3"/>
<accession>H6BNY3</accession>
<dbReference type="Proteomes" id="UP000007304">
    <property type="component" value="Unassembled WGS sequence"/>
</dbReference>
<dbReference type="SUPFAM" id="SSF53474">
    <property type="entry name" value="alpha/beta-Hydrolases"/>
    <property type="match status" value="1"/>
</dbReference>
<name>H6BNY3_EXODN</name>
<dbReference type="PANTHER" id="PTHR43918">
    <property type="entry name" value="ACETYLCHOLINESTERASE"/>
    <property type="match status" value="1"/>
</dbReference>
<evidence type="ECO:0000256" key="4">
    <source>
        <dbReference type="PIRSR" id="PIRSR600997-1"/>
    </source>
</evidence>
<feature type="chain" id="PRO_5005134482" description="Carboxylic ester hydrolase" evidence="5">
    <location>
        <begin position="23"/>
        <end position="528"/>
    </location>
</feature>
<feature type="active site" description="Charge relay system" evidence="4">
    <location>
        <position position="435"/>
    </location>
</feature>
<dbReference type="GeneID" id="20305254"/>
<dbReference type="PANTHER" id="PTHR43918:SF4">
    <property type="entry name" value="CARBOXYLIC ESTER HYDROLASE"/>
    <property type="match status" value="1"/>
</dbReference>
<evidence type="ECO:0000256" key="1">
    <source>
        <dbReference type="ARBA" id="ARBA00005964"/>
    </source>
</evidence>
<dbReference type="InParanoid" id="H6BNY3"/>
<evidence type="ECO:0000313" key="8">
    <source>
        <dbReference type="Proteomes" id="UP000007304"/>
    </source>
</evidence>
<dbReference type="OMA" id="CPIRYVA"/>
<evidence type="ECO:0000256" key="2">
    <source>
        <dbReference type="ARBA" id="ARBA00022801"/>
    </source>
</evidence>
<evidence type="ECO:0000256" key="3">
    <source>
        <dbReference type="ARBA" id="ARBA00023157"/>
    </source>
</evidence>
<evidence type="ECO:0000259" key="6">
    <source>
        <dbReference type="Pfam" id="PF00135"/>
    </source>
</evidence>
<gene>
    <name evidence="7" type="ORF">HMPREF1120_00615</name>
</gene>
<dbReference type="RefSeq" id="XP_009152862.1">
    <property type="nucleotide sequence ID" value="XM_009154614.1"/>
</dbReference>
<protein>
    <recommendedName>
        <fullName evidence="5">Carboxylic ester hydrolase</fullName>
        <ecNumber evidence="5">3.1.1.-</ecNumber>
    </recommendedName>
</protein>
<sequence length="528" mass="56133">MAVFMQLVCVSIFSLLLHHGHASPVSAAAAPTVTIDSGPVVGVATSPAGASATVNKYLGIRFAASPIRFAPPVKPTQWTTPFDASKYGPACIQQFNYPEATRNATIAWYNTPPPPAGESEDCLNVNVYVPGTGGEARTVMAWIYGGDMTFGANSLNAYDGTLFAAAQDLIIVSLNYRTNVFGFPLSPELPLTQRNLGLLDQRLALDWIQRNIQAFGGDPKKVTIFGESAGAASVDMLVTTHPSNPPFQAAIMESGQTSFYINPTNDPTSWVTLASALNCTSTHPGSNLTCLRDQPASTIKSTIEHLELKFGPVSDNVTNLRFPEAARLSGNIAPVPILSGTNANEGTVFSYGMTNATAVLEATFPNQTILVDSILAAYPETGNQQVSAIRTDLTFQCPAGIVANDSRTAGFPTWRYYFNATFENTQLFPGSGVYHSSEITLVFGTYPRVNATADEAALSQYMQTSWATFARNPAGGPGWAKVPNVANLWTSGVLNSPLEAAQLDFRCGLYRGIYELSGAAEAGSAPPG</sequence>
<dbReference type="eggNOG" id="KOG4389">
    <property type="taxonomic scope" value="Eukaryota"/>
</dbReference>
<dbReference type="PROSITE" id="PS00122">
    <property type="entry name" value="CARBOXYLESTERASE_B_1"/>
    <property type="match status" value="1"/>
</dbReference>
<dbReference type="ESTHER" id="exodn-h6bny3">
    <property type="family name" value="Fungal_carboxylesterase_lipase"/>
</dbReference>
<dbReference type="EC" id="3.1.1.-" evidence="5"/>
<reference evidence="7" key="1">
    <citation type="submission" date="2011-07" db="EMBL/GenBank/DDBJ databases">
        <title>The Genome Sequence of Exophiala (Wangiella) dermatitidis NIH/UT8656.</title>
        <authorList>
            <consortium name="The Broad Institute Genome Sequencing Platform"/>
            <person name="Cuomo C."/>
            <person name="Wang Z."/>
            <person name="Hunicke-Smith S."/>
            <person name="Szanislo P.J."/>
            <person name="Earl A."/>
            <person name="Young S.K."/>
            <person name="Zeng Q."/>
            <person name="Gargeya S."/>
            <person name="Fitzgerald M."/>
            <person name="Haas B."/>
            <person name="Abouelleil A."/>
            <person name="Alvarado L."/>
            <person name="Arachchi H.M."/>
            <person name="Berlin A."/>
            <person name="Brown A."/>
            <person name="Chapman S.B."/>
            <person name="Chen Z."/>
            <person name="Dunbar C."/>
            <person name="Freedman E."/>
            <person name="Gearin G."/>
            <person name="Gellesch M."/>
            <person name="Goldberg J."/>
            <person name="Griggs A."/>
            <person name="Gujja S."/>
            <person name="Heiman D."/>
            <person name="Howarth C."/>
            <person name="Larson L."/>
            <person name="Lui A."/>
            <person name="MacDonald P.J.P."/>
            <person name="Montmayeur A."/>
            <person name="Murphy C."/>
            <person name="Neiman D."/>
            <person name="Pearson M."/>
            <person name="Priest M."/>
            <person name="Roberts A."/>
            <person name="Saif S."/>
            <person name="Shea T."/>
            <person name="Shenoy N."/>
            <person name="Sisk P."/>
            <person name="Stolte C."/>
            <person name="Sykes S."/>
            <person name="Wortman J."/>
            <person name="Nusbaum C."/>
            <person name="Birren B."/>
        </authorList>
    </citation>
    <scope>NUCLEOTIDE SEQUENCE</scope>
    <source>
        <strain evidence="7">NIH/UT8656</strain>
    </source>
</reference>
<dbReference type="InterPro" id="IPR002018">
    <property type="entry name" value="CarbesteraseB"/>
</dbReference>
<dbReference type="InterPro" id="IPR019826">
    <property type="entry name" value="Carboxylesterase_B_AS"/>
</dbReference>
<dbReference type="InterPro" id="IPR000997">
    <property type="entry name" value="Cholinesterase"/>
</dbReference>
<dbReference type="EMBL" id="JH226130">
    <property type="protein sequence ID" value="EHY52401.1"/>
    <property type="molecule type" value="Genomic_DNA"/>
</dbReference>
<keyword evidence="8" id="KW-1185">Reference proteome</keyword>
<feature type="signal peptide" evidence="5">
    <location>
        <begin position="1"/>
        <end position="22"/>
    </location>
</feature>
<organism evidence="7 8">
    <name type="scientific">Exophiala dermatitidis (strain ATCC 34100 / CBS 525.76 / NIH/UT8656)</name>
    <name type="common">Black yeast</name>
    <name type="synonym">Wangiella dermatitidis</name>
    <dbReference type="NCBI Taxonomy" id="858893"/>
    <lineage>
        <taxon>Eukaryota</taxon>
        <taxon>Fungi</taxon>
        <taxon>Dikarya</taxon>
        <taxon>Ascomycota</taxon>
        <taxon>Pezizomycotina</taxon>
        <taxon>Eurotiomycetes</taxon>
        <taxon>Chaetothyriomycetidae</taxon>
        <taxon>Chaetothyriales</taxon>
        <taxon>Herpotrichiellaceae</taxon>
        <taxon>Exophiala</taxon>
    </lineage>
</organism>
<feature type="domain" description="Carboxylesterase type B" evidence="6">
    <location>
        <begin position="30"/>
        <end position="472"/>
    </location>
</feature>
<keyword evidence="3" id="KW-1015">Disulfide bond</keyword>
<dbReference type="HOGENOM" id="CLU_006586_15_0_1"/>
<dbReference type="Gene3D" id="3.40.50.1820">
    <property type="entry name" value="alpha/beta hydrolase"/>
    <property type="match status" value="1"/>
</dbReference>
<keyword evidence="2 5" id="KW-0378">Hydrolase</keyword>
<proteinExistence type="inferred from homology"/>
<dbReference type="Pfam" id="PF00135">
    <property type="entry name" value="COesterase"/>
    <property type="match status" value="1"/>
</dbReference>
<dbReference type="InterPro" id="IPR050654">
    <property type="entry name" value="AChE-related_enzymes"/>
</dbReference>
<dbReference type="GO" id="GO:0004104">
    <property type="term" value="F:cholinesterase activity"/>
    <property type="evidence" value="ECO:0007669"/>
    <property type="project" value="InterPro"/>
</dbReference>
<evidence type="ECO:0000313" key="7">
    <source>
        <dbReference type="EMBL" id="EHY52401.1"/>
    </source>
</evidence>
<dbReference type="OrthoDB" id="408631at2759"/>
<feature type="active site" description="Acyl-ester intermediate" evidence="4">
    <location>
        <position position="228"/>
    </location>
</feature>
<comment type="similarity">
    <text evidence="1 5">Belongs to the type-B carboxylesterase/lipase family.</text>
</comment>